<dbReference type="GeneID" id="102082855"/>
<dbReference type="Proteomes" id="UP000005207">
    <property type="component" value="Unplaced"/>
</dbReference>
<dbReference type="OMA" id="TTAICTS"/>
<dbReference type="InterPro" id="IPR003892">
    <property type="entry name" value="CUE"/>
</dbReference>
<feature type="compositionally biased region" description="Basic and acidic residues" evidence="1">
    <location>
        <begin position="130"/>
        <end position="178"/>
    </location>
</feature>
<feature type="domain" description="CUE" evidence="2">
    <location>
        <begin position="287"/>
        <end position="330"/>
    </location>
</feature>
<dbReference type="PANTHER" id="PTHR22529">
    <property type="entry name" value="EPITHELIAL-STROMAL INTERACTION PROTEIN 1"/>
    <property type="match status" value="1"/>
</dbReference>
<dbReference type="InParanoid" id="A0A669CYS0"/>
<proteinExistence type="predicted"/>
<dbReference type="Ensembl" id="ENSONIT00000049383.1">
    <property type="protein sequence ID" value="ENSONIP00000053261.1"/>
    <property type="gene ID" value="ENSONIG00000042475.1"/>
</dbReference>
<evidence type="ECO:0000313" key="4">
    <source>
        <dbReference type="Proteomes" id="UP000005207"/>
    </source>
</evidence>
<evidence type="ECO:0000313" key="3">
    <source>
        <dbReference type="Ensembl" id="ENSONIP00000053261.1"/>
    </source>
</evidence>
<dbReference type="CDD" id="cd14279">
    <property type="entry name" value="CUE"/>
    <property type="match status" value="1"/>
</dbReference>
<accession>A0A669CYS0</accession>
<dbReference type="OrthoDB" id="10053624at2759"/>
<dbReference type="AlphaFoldDB" id="A0A669CYS0"/>
<dbReference type="RefSeq" id="XP_005475284.1">
    <property type="nucleotide sequence ID" value="XM_005475227.4"/>
</dbReference>
<dbReference type="GO" id="GO:0043130">
    <property type="term" value="F:ubiquitin binding"/>
    <property type="evidence" value="ECO:0007669"/>
    <property type="project" value="InterPro"/>
</dbReference>
<dbReference type="GeneTree" id="ENSGT00390000013820"/>
<evidence type="ECO:0000256" key="1">
    <source>
        <dbReference type="SAM" id="MobiDB-lite"/>
    </source>
</evidence>
<feature type="region of interest" description="Disordered" evidence="1">
    <location>
        <begin position="1"/>
        <end position="71"/>
    </location>
</feature>
<dbReference type="PANTHER" id="PTHR22529:SF1">
    <property type="entry name" value="EPITHELIAL-STROMAL INTERACTION PROTEIN 1"/>
    <property type="match status" value="1"/>
</dbReference>
<dbReference type="PROSITE" id="PS51140">
    <property type="entry name" value="CUE"/>
    <property type="match status" value="1"/>
</dbReference>
<dbReference type="FunCoup" id="A0A669CYS0">
    <property type="interactions" value="538"/>
</dbReference>
<reference evidence="3" key="2">
    <citation type="submission" date="2025-09" db="UniProtKB">
        <authorList>
            <consortium name="Ensembl"/>
        </authorList>
    </citation>
    <scope>IDENTIFICATION</scope>
</reference>
<sequence length="330" mass="38478">MDYDQRYKRNQVNPEGNQNTRHPRQSASDVCGQDQTLPNPNVHGNPQVATGQPRYSDGYTIVPPNESKRNKMKTIAQKEEEALNRWKETQRVPSVRVNPERLGGDVTLVEVRQKQQINHQSMKLQKKIKKAEDDKRRKQEEEEKWQKMKAIQREKAERLLEKERQEDQRRREEFEQDRLRTQERFLQNFERKASSASTTAICTSSRSTDVESKQTKESKNLREVQLEHKRVNAAFLDKLEGQARGSEREPKFESTQEAESQASLSHLKPDPEQSCSGWTEEADPRAAYDQALMKLIKSFPNCDRDFLEDILTQCNRDYEEASTLLISTLS</sequence>
<feature type="compositionally biased region" description="Low complexity" evidence="1">
    <location>
        <begin position="194"/>
        <end position="207"/>
    </location>
</feature>
<reference evidence="3" key="1">
    <citation type="submission" date="2025-08" db="UniProtKB">
        <authorList>
            <consortium name="Ensembl"/>
        </authorList>
    </citation>
    <scope>IDENTIFICATION</scope>
</reference>
<feature type="region of interest" description="Disordered" evidence="1">
    <location>
        <begin position="239"/>
        <end position="281"/>
    </location>
</feature>
<name>A0A669CYS0_ORENI</name>
<protein>
    <submittedName>
        <fullName evidence="3">Epithelial stromal interaction 1</fullName>
    </submittedName>
</protein>
<feature type="region of interest" description="Disordered" evidence="1">
    <location>
        <begin position="117"/>
        <end position="178"/>
    </location>
</feature>
<dbReference type="KEGG" id="onl:102082855"/>
<evidence type="ECO:0000259" key="2">
    <source>
        <dbReference type="PROSITE" id="PS51140"/>
    </source>
</evidence>
<feature type="compositionally biased region" description="Polar residues" evidence="1">
    <location>
        <begin position="10"/>
        <end position="50"/>
    </location>
</feature>
<feature type="compositionally biased region" description="Basic and acidic residues" evidence="1">
    <location>
        <begin position="239"/>
        <end position="254"/>
    </location>
</feature>
<gene>
    <name evidence="3" type="primary">EPSTI1</name>
    <name evidence="3" type="synonym">epsti1</name>
</gene>
<organism evidence="3 4">
    <name type="scientific">Oreochromis niloticus</name>
    <name type="common">Nile tilapia</name>
    <name type="synonym">Tilapia nilotica</name>
    <dbReference type="NCBI Taxonomy" id="8128"/>
    <lineage>
        <taxon>Eukaryota</taxon>
        <taxon>Metazoa</taxon>
        <taxon>Chordata</taxon>
        <taxon>Craniata</taxon>
        <taxon>Vertebrata</taxon>
        <taxon>Euteleostomi</taxon>
        <taxon>Actinopterygii</taxon>
        <taxon>Neopterygii</taxon>
        <taxon>Teleostei</taxon>
        <taxon>Neoteleostei</taxon>
        <taxon>Acanthomorphata</taxon>
        <taxon>Ovalentaria</taxon>
        <taxon>Cichlomorphae</taxon>
        <taxon>Cichliformes</taxon>
        <taxon>Cichlidae</taxon>
        <taxon>African cichlids</taxon>
        <taxon>Pseudocrenilabrinae</taxon>
        <taxon>Oreochromini</taxon>
        <taxon>Oreochromis</taxon>
    </lineage>
</organism>
<feature type="compositionally biased region" description="Polar residues" evidence="1">
    <location>
        <begin position="255"/>
        <end position="264"/>
    </location>
</feature>
<keyword evidence="4" id="KW-1185">Reference proteome</keyword>
<feature type="compositionally biased region" description="Basic and acidic residues" evidence="1">
    <location>
        <begin position="208"/>
        <end position="222"/>
    </location>
</feature>
<dbReference type="InterPro" id="IPR026185">
    <property type="entry name" value="EPSTI1"/>
</dbReference>
<dbReference type="CTD" id="94240"/>
<feature type="region of interest" description="Disordered" evidence="1">
    <location>
        <begin position="194"/>
        <end position="222"/>
    </location>
</feature>